<comment type="caution">
    <text evidence="4">The sequence shown here is derived from an EMBL/GenBank/DDBJ whole genome shotgun (WGS) entry which is preliminary data.</text>
</comment>
<reference evidence="5" key="1">
    <citation type="journal article" date="2019" name="Int. J. Syst. Evol. Microbiol.">
        <title>The Global Catalogue of Microorganisms (GCM) 10K type strain sequencing project: providing services to taxonomists for standard genome sequencing and annotation.</title>
        <authorList>
            <consortium name="The Broad Institute Genomics Platform"/>
            <consortium name="The Broad Institute Genome Sequencing Center for Infectious Disease"/>
            <person name="Wu L."/>
            <person name="Ma J."/>
        </authorList>
    </citation>
    <scope>NUCLEOTIDE SEQUENCE [LARGE SCALE GENOMIC DNA]</scope>
    <source>
        <strain evidence="5">JCM 14545</strain>
    </source>
</reference>
<evidence type="ECO:0000313" key="5">
    <source>
        <dbReference type="Proteomes" id="UP001501116"/>
    </source>
</evidence>
<dbReference type="SUPFAM" id="SSF51905">
    <property type="entry name" value="FAD/NAD(P)-binding domain"/>
    <property type="match status" value="1"/>
</dbReference>
<evidence type="ECO:0000313" key="4">
    <source>
        <dbReference type="EMBL" id="GAA1975988.1"/>
    </source>
</evidence>
<dbReference type="Pfam" id="PF05834">
    <property type="entry name" value="Lycopene_cycl"/>
    <property type="match status" value="1"/>
</dbReference>
<organism evidence="4 5">
    <name type="scientific">Amycolatopsis minnesotensis</name>
    <dbReference type="NCBI Taxonomy" id="337894"/>
    <lineage>
        <taxon>Bacteria</taxon>
        <taxon>Bacillati</taxon>
        <taxon>Actinomycetota</taxon>
        <taxon>Actinomycetes</taxon>
        <taxon>Pseudonocardiales</taxon>
        <taxon>Pseudonocardiaceae</taxon>
        <taxon>Amycolatopsis</taxon>
    </lineage>
</organism>
<evidence type="ECO:0000256" key="2">
    <source>
        <dbReference type="ARBA" id="ARBA00022746"/>
    </source>
</evidence>
<dbReference type="Gene3D" id="3.50.50.60">
    <property type="entry name" value="FAD/NAD(P)-binding domain"/>
    <property type="match status" value="1"/>
</dbReference>
<keyword evidence="5" id="KW-1185">Reference proteome</keyword>
<comment type="similarity">
    <text evidence="1">Belongs to the lycopene cyclase family.</text>
</comment>
<keyword evidence="2" id="KW-0125">Carotenoid biosynthesis</keyword>
<accession>A0ABP5D936</accession>
<dbReference type="InterPro" id="IPR010108">
    <property type="entry name" value="Lycopene_cyclase_b/e"/>
</dbReference>
<dbReference type="NCBIfam" id="TIGR01790">
    <property type="entry name" value="carotene-cycl"/>
    <property type="match status" value="1"/>
</dbReference>
<dbReference type="EMBL" id="BAAANN010000027">
    <property type="protein sequence ID" value="GAA1975988.1"/>
    <property type="molecule type" value="Genomic_DNA"/>
</dbReference>
<dbReference type="PANTHER" id="PTHR39757">
    <property type="match status" value="1"/>
</dbReference>
<evidence type="ECO:0000256" key="3">
    <source>
        <dbReference type="ARBA" id="ARBA00023027"/>
    </source>
</evidence>
<gene>
    <name evidence="4" type="ORF">GCM10009754_59400</name>
</gene>
<evidence type="ECO:0000256" key="1">
    <source>
        <dbReference type="ARBA" id="ARBA00006599"/>
    </source>
</evidence>
<protein>
    <submittedName>
        <fullName evidence="4">Lycopene cyclase family protein</fullName>
    </submittedName>
</protein>
<sequence>MIGAVVDVLVAGAGPAGWAVAAACAREGLHTLLVDPAPARHWTATYALWRDELPSLPAAAIAAAPATTVAFGRTGHVLGREYLVLDNTRLRHWLTDERVEVRQGKLDSTVQGGHGSTAVLDGGSRVAAAVVIDASGSRPHRGPRAEQTAYGVTLSTAEAAEVAPAADASTAVFMDWRDSATFLYSIPLGHDRVLVEETSLARKPGLPLDHLADRLRARLARAGVTEPRRRERVRIALDTPPPVRGSALGFGAAGGFVHPATGYSIATSLALAPAVAAALADGLPGGPGRALRAARHAVWPASALAVHQLRRKGLHALRSMPADALPAFFDLFFALPDDLQRAYTSGRTDIAGTTSAMANLFRTAPWRLRARLAL</sequence>
<dbReference type="Proteomes" id="UP001501116">
    <property type="component" value="Unassembled WGS sequence"/>
</dbReference>
<dbReference type="PANTHER" id="PTHR39757:SF5">
    <property type="entry name" value="OS02G0190600 PROTEIN"/>
    <property type="match status" value="1"/>
</dbReference>
<proteinExistence type="inferred from homology"/>
<keyword evidence="3" id="KW-0520">NAD</keyword>
<name>A0ABP5D936_9PSEU</name>
<dbReference type="InterPro" id="IPR036188">
    <property type="entry name" value="FAD/NAD-bd_sf"/>
</dbReference>
<dbReference type="PRINTS" id="PR00411">
    <property type="entry name" value="PNDRDTASEI"/>
</dbReference>